<dbReference type="InterPro" id="IPR045709">
    <property type="entry name" value="DUF6065"/>
</dbReference>
<reference evidence="1" key="1">
    <citation type="submission" date="2022-10" db="EMBL/GenBank/DDBJ databases">
        <title>Whole genome sequencing of three plant growth promoting bacteria isolated from Vachellia tortilis subsp. raddiana in Morocco.</title>
        <authorList>
            <person name="Hnini M."/>
            <person name="Zouagui R."/>
            <person name="Zouagui H."/>
            <person name="Chemao Elfihri M.-W."/>
            <person name="Ibrahimi A."/>
            <person name="Sbabou L."/>
            <person name="Aurag J."/>
        </authorList>
    </citation>
    <scope>NUCLEOTIDE SEQUENCE</scope>
    <source>
        <strain evidence="1">LMR678</strain>
    </source>
</reference>
<protein>
    <submittedName>
        <fullName evidence="1">DUF6065 family protein</fullName>
    </submittedName>
</protein>
<gene>
    <name evidence="1" type="ORF">O3W52_12610</name>
</gene>
<keyword evidence="2" id="KW-1185">Reference proteome</keyword>
<accession>A0ABT4KFX3</accession>
<proteinExistence type="predicted"/>
<dbReference type="Pfam" id="PF19541">
    <property type="entry name" value="DUF6065"/>
    <property type="match status" value="1"/>
</dbReference>
<sequence length="237" mass="26433">MFHLPKKEPRVIRFLCRPEDNGVIAAPLPAKSVLPDWFRKLPAVDQTHLSTTNNGLTVKRCMPFLDAMTTGWILPLAATVRLEIKDGGRSVEAGWEFDRVMVSNHGAHQVAGNPREPSPPCKFHNYWSIRTPPGWSCLFLPPLNRAGQPFECVAGVVDTDTYAAYIHFPFFATAPDGLYAIEKGTPLVQVIPFRRADAAVTADIRAETRNEAMERETIHRNTIAGAGWYRKTARAAR</sequence>
<dbReference type="RefSeq" id="WP_269279806.1">
    <property type="nucleotide sequence ID" value="NZ_JAPVOI010000004.1"/>
</dbReference>
<dbReference type="Proteomes" id="UP001079430">
    <property type="component" value="Unassembled WGS sequence"/>
</dbReference>
<evidence type="ECO:0000313" key="1">
    <source>
        <dbReference type="EMBL" id="MCZ4090878.1"/>
    </source>
</evidence>
<name>A0ABT4KFX3_9HYPH</name>
<organism evidence="1 2">
    <name type="scientific">Sinorhizobium psoraleae</name>
    <dbReference type="NCBI Taxonomy" id="520838"/>
    <lineage>
        <taxon>Bacteria</taxon>
        <taxon>Pseudomonadati</taxon>
        <taxon>Pseudomonadota</taxon>
        <taxon>Alphaproteobacteria</taxon>
        <taxon>Hyphomicrobiales</taxon>
        <taxon>Rhizobiaceae</taxon>
        <taxon>Sinorhizobium/Ensifer group</taxon>
        <taxon>Sinorhizobium</taxon>
    </lineage>
</organism>
<evidence type="ECO:0000313" key="2">
    <source>
        <dbReference type="Proteomes" id="UP001079430"/>
    </source>
</evidence>
<dbReference type="EMBL" id="JAPVOI010000004">
    <property type="protein sequence ID" value="MCZ4090878.1"/>
    <property type="molecule type" value="Genomic_DNA"/>
</dbReference>
<comment type="caution">
    <text evidence="1">The sequence shown here is derived from an EMBL/GenBank/DDBJ whole genome shotgun (WGS) entry which is preliminary data.</text>
</comment>